<dbReference type="RefSeq" id="WP_013643880.1">
    <property type="nucleotide sequence ID" value="NC_015216.1"/>
</dbReference>
<dbReference type="EMBL" id="CP002551">
    <property type="protein sequence ID" value="ADZ08529.1"/>
    <property type="molecule type" value="Genomic_DNA"/>
</dbReference>
<gene>
    <name evidence="1" type="ordered locus">Metbo_0277</name>
</gene>
<dbReference type="HOGENOM" id="CLU_1381412_0_0_2"/>
<keyword evidence="2" id="KW-1185">Reference proteome</keyword>
<dbReference type="AlphaFoldDB" id="F0T8B7"/>
<evidence type="ECO:0000313" key="2">
    <source>
        <dbReference type="Proteomes" id="UP000007490"/>
    </source>
</evidence>
<dbReference type="eggNOG" id="arCOG08232">
    <property type="taxonomic scope" value="Archaea"/>
</dbReference>
<accession>F0T8B7</accession>
<evidence type="ECO:0008006" key="3">
    <source>
        <dbReference type="Google" id="ProtNLM"/>
    </source>
</evidence>
<protein>
    <recommendedName>
        <fullName evidence="3">L-2-amino-thiazoline-4-carboxylic acid hydrolase</fullName>
    </recommendedName>
</protein>
<dbReference type="KEGG" id="mel:Metbo_0277"/>
<organism evidence="1 2">
    <name type="scientific">Methanobacterium lacus (strain AL-21)</name>
    <dbReference type="NCBI Taxonomy" id="877455"/>
    <lineage>
        <taxon>Archaea</taxon>
        <taxon>Methanobacteriati</taxon>
        <taxon>Methanobacteriota</taxon>
        <taxon>Methanomada group</taxon>
        <taxon>Methanobacteria</taxon>
        <taxon>Methanobacteriales</taxon>
        <taxon>Methanobacteriaceae</taxon>
        <taxon>Methanobacterium</taxon>
    </lineage>
</organism>
<dbReference type="GeneID" id="10276709"/>
<dbReference type="Proteomes" id="UP000007490">
    <property type="component" value="Chromosome"/>
</dbReference>
<proteinExistence type="predicted"/>
<evidence type="ECO:0000313" key="1">
    <source>
        <dbReference type="EMBL" id="ADZ08529.1"/>
    </source>
</evidence>
<dbReference type="STRING" id="877455.Metbo_0277"/>
<reference evidence="2" key="1">
    <citation type="submission" date="2011-02" db="EMBL/GenBank/DDBJ databases">
        <title>Complete sequence of Methanobacterium sp. AL-21.</title>
        <authorList>
            <consortium name="US DOE Joint Genome Institute"/>
            <person name="Lucas S."/>
            <person name="Copeland A."/>
            <person name="Lapidus A."/>
            <person name="Cheng J.-F."/>
            <person name="Goodwin L."/>
            <person name="Pitluck S."/>
            <person name="Chertkov O."/>
            <person name="Detter J.C."/>
            <person name="Han C."/>
            <person name="Tapia R."/>
            <person name="Land M."/>
            <person name="Hauser L."/>
            <person name="Kyrpides N."/>
            <person name="Ivanova N."/>
            <person name="Mikhailova N."/>
            <person name="Pagani I."/>
            <person name="Cadillo-Quiroz H."/>
            <person name="Imachi H."/>
            <person name="Zinder S."/>
            <person name="Liu W."/>
            <person name="Woyke T."/>
        </authorList>
    </citation>
    <scope>NUCLEOTIDE SEQUENCE [LARGE SCALE GENOMIC DNA]</scope>
    <source>
        <strain evidence="2">AL-21</strain>
    </source>
</reference>
<reference evidence="1 2" key="2">
    <citation type="journal article" date="2014" name="Int. J. Syst. Evol. Microbiol.">
        <title>Methanobacterium paludis sp. nov. and a novel strain of Methanobacterium lacus isolated from northern peatlands.</title>
        <authorList>
            <person name="Cadillo-Quiroz H."/>
            <person name="Brauer S.L."/>
            <person name="Goodson N."/>
            <person name="Yavitt J.B."/>
            <person name="Zinder S.H."/>
        </authorList>
    </citation>
    <scope>NUCLEOTIDE SEQUENCE [LARGE SCALE GENOMIC DNA]</scope>
    <source>
        <strain evidence="1 2">AL-21</strain>
    </source>
</reference>
<sequence length="197" mass="21769">MGIKLRILTVWIPKFLIKRELNGTNNITNNYLDQLIVEQGGAPPKQEVLKGNLADRRKMMAMGHNKRVKLLMDLLGETTAMEEGSKRMFEAGLILGQNARKGLGVGNGVEDTIKAAKILYKILGIEFSTENTDGNIILWVSSCALSKYYTPQTCSILSYADKGVLKGLNKNMDLKFVEKITLGSKRCKACINMEGGI</sequence>
<dbReference type="OrthoDB" id="70010at2157"/>
<name>F0T8B7_METLA</name>